<evidence type="ECO:0008006" key="5">
    <source>
        <dbReference type="Google" id="ProtNLM"/>
    </source>
</evidence>
<organism evidence="3 4">
    <name type="scientific">Mannheimia pernigra</name>
    <dbReference type="NCBI Taxonomy" id="111844"/>
    <lineage>
        <taxon>Bacteria</taxon>
        <taxon>Pseudomonadati</taxon>
        <taxon>Pseudomonadota</taxon>
        <taxon>Gammaproteobacteria</taxon>
        <taxon>Pasteurellales</taxon>
        <taxon>Pasteurellaceae</taxon>
        <taxon>Mannheimia</taxon>
    </lineage>
</organism>
<dbReference type="SUPFAM" id="SSF56925">
    <property type="entry name" value="OMPA-like"/>
    <property type="match status" value="1"/>
</dbReference>
<evidence type="ECO:0000256" key="1">
    <source>
        <dbReference type="SAM" id="MobiDB-lite"/>
    </source>
</evidence>
<name>A0A7D5HVA3_9PAST</name>
<feature type="compositionally biased region" description="Basic and acidic residues" evidence="1">
    <location>
        <begin position="49"/>
        <end position="63"/>
    </location>
</feature>
<reference evidence="3 4" key="1">
    <citation type="submission" date="2020-06" db="EMBL/GenBank/DDBJ databases">
        <title>Mannheimia pernigra sp. nov. isolated from bovine respiratory tract.</title>
        <authorList>
            <person name="Kuhnert P."/>
            <person name="Akarsu-Egger H."/>
        </authorList>
    </citation>
    <scope>NUCLEOTIDE SEQUENCE [LARGE SCALE GENOMIC DNA]</scope>
    <source>
        <strain evidence="3 4">BNO311</strain>
    </source>
</reference>
<keyword evidence="4" id="KW-1185">Reference proteome</keyword>
<feature type="signal peptide" evidence="2">
    <location>
        <begin position="1"/>
        <end position="21"/>
    </location>
</feature>
<dbReference type="Gene3D" id="2.40.160.90">
    <property type="match status" value="1"/>
</dbReference>
<evidence type="ECO:0000256" key="2">
    <source>
        <dbReference type="SAM" id="SignalP"/>
    </source>
</evidence>
<feature type="chain" id="PRO_5032843786" description="Transferrin-binding protein B C-lobe/N-lobe beta barrel domain-containing protein" evidence="2">
    <location>
        <begin position="22"/>
        <end position="305"/>
    </location>
</feature>
<dbReference type="PROSITE" id="PS51257">
    <property type="entry name" value="PROKAR_LIPOPROTEIN"/>
    <property type="match status" value="1"/>
</dbReference>
<evidence type="ECO:0000313" key="3">
    <source>
        <dbReference type="EMBL" id="QLB40631.1"/>
    </source>
</evidence>
<proteinExistence type="predicted"/>
<dbReference type="Proteomes" id="UP000509660">
    <property type="component" value="Chromosome"/>
</dbReference>
<accession>A0A7D5HVA3</accession>
<gene>
    <name evidence="3" type="ORF">HV559_06970</name>
</gene>
<sequence length="305" mass="33875">MKILNKFTLTLLSTMILTACSSGGGGSSGNQQKEHVLVPSKNAVAPPAKKAENNIKPKAEKPTIEQPKTEPNPIKPNDKNEKPLTKAAIFNTLSRNGGSFESGEWISLKLDDNGKIQMLPLHKKMIVSSQEVTELFDQSGQFLGYVGYASFTHTKPNINNVGDEIVTHYTFPMLEMDQSQKARPTHNINYEGSFFYYYKNQPVTALKGDVKASYREEDKRLFMELFGKNKEHFELKEKPNEAGVTVSEKGDVFGRLYDNRSANATFNGAIYGKNGEVLAGTLDYDDHNDKDNSWKGTVGAKAKNP</sequence>
<protein>
    <recommendedName>
        <fullName evidence="5">Transferrin-binding protein B C-lobe/N-lobe beta barrel domain-containing protein</fullName>
    </recommendedName>
</protein>
<keyword evidence="2" id="KW-0732">Signal</keyword>
<evidence type="ECO:0000313" key="4">
    <source>
        <dbReference type="Proteomes" id="UP000509660"/>
    </source>
</evidence>
<dbReference type="AlphaFoldDB" id="A0A7D5HVA3"/>
<dbReference type="InterPro" id="IPR011250">
    <property type="entry name" value="OMP/PagP_B-barrel"/>
</dbReference>
<feature type="region of interest" description="Disordered" evidence="1">
    <location>
        <begin position="23"/>
        <end position="82"/>
    </location>
</feature>
<dbReference type="RefSeq" id="WP_176809949.1">
    <property type="nucleotide sequence ID" value="NZ_CP055306.1"/>
</dbReference>
<dbReference type="EMBL" id="CP055306">
    <property type="protein sequence ID" value="QLB40631.1"/>
    <property type="molecule type" value="Genomic_DNA"/>
</dbReference>